<evidence type="ECO:0000256" key="4">
    <source>
        <dbReference type="ARBA" id="ARBA00019905"/>
    </source>
</evidence>
<dbReference type="GO" id="GO:0005993">
    <property type="term" value="P:trehalose catabolic process"/>
    <property type="evidence" value="ECO:0007669"/>
    <property type="project" value="UniProtKB-ARBA"/>
</dbReference>
<evidence type="ECO:0000256" key="11">
    <source>
        <dbReference type="ARBA" id="ARBA00060615"/>
    </source>
</evidence>
<dbReference type="InterPro" id="IPR045582">
    <property type="entry name" value="Trehalase-like_N"/>
</dbReference>
<feature type="compositionally biased region" description="Basic and acidic residues" evidence="12">
    <location>
        <begin position="605"/>
        <end position="619"/>
    </location>
</feature>
<evidence type="ECO:0000256" key="3">
    <source>
        <dbReference type="ARBA" id="ARBA00012757"/>
    </source>
</evidence>
<dbReference type="AlphaFoldDB" id="A9FD25"/>
<dbReference type="Pfam" id="PF00723">
    <property type="entry name" value="Glyco_hydro_15"/>
    <property type="match status" value="1"/>
</dbReference>
<keyword evidence="7" id="KW-0326">Glycosidase</keyword>
<name>A9FD25_SORC5</name>
<dbReference type="CAZy" id="GH15">
    <property type="family name" value="Glycoside Hydrolase Family 15"/>
</dbReference>
<dbReference type="EC" id="3.2.1.28" evidence="3"/>
<evidence type="ECO:0000256" key="1">
    <source>
        <dbReference type="ARBA" id="ARBA00001576"/>
    </source>
</evidence>
<accession>A9FD25</accession>
<evidence type="ECO:0000256" key="6">
    <source>
        <dbReference type="ARBA" id="ARBA00023277"/>
    </source>
</evidence>
<evidence type="ECO:0000313" key="16">
    <source>
        <dbReference type="Proteomes" id="UP000002139"/>
    </source>
</evidence>
<dbReference type="KEGG" id="scl:sce1562"/>
<evidence type="ECO:0000256" key="9">
    <source>
        <dbReference type="ARBA" id="ARBA00031637"/>
    </source>
</evidence>
<dbReference type="Proteomes" id="UP000002139">
    <property type="component" value="Chromosome"/>
</dbReference>
<evidence type="ECO:0000313" key="15">
    <source>
        <dbReference type="EMBL" id="CAN91720.1"/>
    </source>
</evidence>
<dbReference type="Pfam" id="PF19291">
    <property type="entry name" value="TREH_N"/>
    <property type="match status" value="1"/>
</dbReference>
<gene>
    <name evidence="15" type="ordered locus">sce1562</name>
</gene>
<dbReference type="PANTHER" id="PTHR31616">
    <property type="entry name" value="TREHALASE"/>
    <property type="match status" value="1"/>
</dbReference>
<reference evidence="15 16" key="1">
    <citation type="journal article" date="2007" name="Nat. Biotechnol.">
        <title>Complete genome sequence of the myxobacterium Sorangium cellulosum.</title>
        <authorList>
            <person name="Schneiker S."/>
            <person name="Perlova O."/>
            <person name="Kaiser O."/>
            <person name="Gerth K."/>
            <person name="Alici A."/>
            <person name="Altmeyer M.O."/>
            <person name="Bartels D."/>
            <person name="Bekel T."/>
            <person name="Beyer S."/>
            <person name="Bode E."/>
            <person name="Bode H.B."/>
            <person name="Bolten C.J."/>
            <person name="Choudhuri J.V."/>
            <person name="Doss S."/>
            <person name="Elnakady Y.A."/>
            <person name="Frank B."/>
            <person name="Gaigalat L."/>
            <person name="Goesmann A."/>
            <person name="Groeger C."/>
            <person name="Gross F."/>
            <person name="Jelsbak L."/>
            <person name="Jelsbak L."/>
            <person name="Kalinowski J."/>
            <person name="Kegler C."/>
            <person name="Knauber T."/>
            <person name="Konietzny S."/>
            <person name="Kopp M."/>
            <person name="Krause L."/>
            <person name="Krug D."/>
            <person name="Linke B."/>
            <person name="Mahmud T."/>
            <person name="Martinez-Arias R."/>
            <person name="McHardy A.C."/>
            <person name="Merai M."/>
            <person name="Meyer F."/>
            <person name="Mormann S."/>
            <person name="Munoz-Dorado J."/>
            <person name="Perez J."/>
            <person name="Pradella S."/>
            <person name="Rachid S."/>
            <person name="Raddatz G."/>
            <person name="Rosenau F."/>
            <person name="Rueckert C."/>
            <person name="Sasse F."/>
            <person name="Scharfe M."/>
            <person name="Schuster S.C."/>
            <person name="Suen G."/>
            <person name="Treuner-Lange A."/>
            <person name="Velicer G.J."/>
            <person name="Vorholter F.-J."/>
            <person name="Weissman K.J."/>
            <person name="Welch R.D."/>
            <person name="Wenzel S.C."/>
            <person name="Whitworth D.E."/>
            <person name="Wilhelm S."/>
            <person name="Wittmann C."/>
            <person name="Bloecker H."/>
            <person name="Puehler A."/>
            <person name="Mueller R."/>
        </authorList>
    </citation>
    <scope>NUCLEOTIDE SEQUENCE [LARGE SCALE GENOMIC DNA]</scope>
    <source>
        <strain evidence="16">So ce56</strain>
    </source>
</reference>
<dbReference type="STRING" id="448385.sce1562"/>
<sequence length="697" mass="76483">MPLRIEDYALLGDTQTAALVGRDGSIDWLCLPRFDSAACFAALLGTPEHGRFRIGPKDPASRVARRYREGTLVLETEFTTAEGAVRLVDCMPLRGRAPDVVRVVEGVRGRVPVSLELIIRFDYGSIVPWVRSSGGALRAVAGPDALILRAGVPVHGAGLTTIAEFDVHEGQRIPFVLTWHPSHEPPPEAIDAERAVEHTEAWWRAWSSRCAHTGPWKEAVVTSLLALKALTHAPTGGLVAAPTTSLPEWIGGARNWDYRYCWLRDATLTLYALLLGGYSEEAAAWRDWLLRAIAGDPSKLQILYGIAGERRLREIELPWLPGYEGSRPVRAGNAAVEQLQLDVYGEVMDTMYQARRSGLAPEPEAWRLQRKLMDFLESSWRRPDEGIWEVRGGPRPFTYSRVMAWVAFDRAVKTVEQLGLDGPVDRWRALREAVHAEVCEKGFDPGRGTFTQSYGSQELDASTLLIPLVGFLPSGDPRVAGTVRAIERELVRGGFVLRYTTGPGRTPDGLSGAEGVFLACSFWLADCYALMGRAGEARALFERLLALRNDVGLLSEEYDPGSRRLLGNFPQAFSRPCAGRLRVQPDPGPLRSRASTIPLTLRGEERRAGCLRNSGDRTSTDGATLVPLASRVRTKRTMSKSPSPGRGRPLRQSSWRSPRGADCPSHSSTPVMCRMAHCGASWSDGSAAHGTPRSATT</sequence>
<evidence type="ECO:0000256" key="7">
    <source>
        <dbReference type="ARBA" id="ARBA00023295"/>
    </source>
</evidence>
<comment type="pathway">
    <text evidence="11">Glycan degradation; trehalose degradation; D-glucose from alpha,alpha-trehalose: step 1/1.</text>
</comment>
<dbReference type="RefSeq" id="WP_012234197.1">
    <property type="nucleotide sequence ID" value="NC_010162.1"/>
</dbReference>
<evidence type="ECO:0000256" key="2">
    <source>
        <dbReference type="ARBA" id="ARBA00006188"/>
    </source>
</evidence>
<keyword evidence="16" id="KW-1185">Reference proteome</keyword>
<dbReference type="SUPFAM" id="SSF48208">
    <property type="entry name" value="Six-hairpin glycosidases"/>
    <property type="match status" value="1"/>
</dbReference>
<feature type="region of interest" description="Disordered" evidence="12">
    <location>
        <begin position="605"/>
        <end position="667"/>
    </location>
</feature>
<keyword evidence="5 15" id="KW-0378">Hydrolase</keyword>
<feature type="domain" description="GH15-like" evidence="13">
    <location>
        <begin position="217"/>
        <end position="574"/>
    </location>
</feature>
<comment type="catalytic activity">
    <reaction evidence="1">
        <text>alpha,alpha-trehalose + H2O = alpha-D-glucose + beta-D-glucose</text>
        <dbReference type="Rhea" id="RHEA:32675"/>
        <dbReference type="ChEBI" id="CHEBI:15377"/>
        <dbReference type="ChEBI" id="CHEBI:15903"/>
        <dbReference type="ChEBI" id="CHEBI:16551"/>
        <dbReference type="ChEBI" id="CHEBI:17925"/>
        <dbReference type="EC" id="3.2.1.28"/>
    </reaction>
</comment>
<dbReference type="FunFam" id="1.50.10.10:FF:000005">
    <property type="entry name" value="Glycosyl hydrolase, glucoamylase"/>
    <property type="match status" value="1"/>
</dbReference>
<evidence type="ECO:0000259" key="14">
    <source>
        <dbReference type="Pfam" id="PF19291"/>
    </source>
</evidence>
<protein>
    <recommendedName>
        <fullName evidence="4">Trehalase</fullName>
        <ecNumber evidence="3">3.2.1.28</ecNumber>
    </recommendedName>
    <alternativeName>
        <fullName evidence="8">Alpha,alpha-trehalase</fullName>
    </alternativeName>
    <alternativeName>
        <fullName evidence="9">Alpha,alpha-trehalose glucohydrolase</fullName>
    </alternativeName>
</protein>
<proteinExistence type="inferred from homology"/>
<evidence type="ECO:0000256" key="10">
    <source>
        <dbReference type="ARBA" id="ARBA00053030"/>
    </source>
</evidence>
<dbReference type="HOGENOM" id="CLU_010399_2_0_7"/>
<evidence type="ECO:0000259" key="13">
    <source>
        <dbReference type="Pfam" id="PF00723"/>
    </source>
</evidence>
<feature type="domain" description="Trehalase-like N-terminal" evidence="14">
    <location>
        <begin position="4"/>
        <end position="177"/>
    </location>
</feature>
<evidence type="ECO:0000256" key="12">
    <source>
        <dbReference type="SAM" id="MobiDB-lite"/>
    </source>
</evidence>
<dbReference type="EMBL" id="AM746676">
    <property type="protein sequence ID" value="CAN91720.1"/>
    <property type="molecule type" value="Genomic_DNA"/>
</dbReference>
<dbReference type="eggNOG" id="COG3387">
    <property type="taxonomic scope" value="Bacteria"/>
</dbReference>
<dbReference type="InterPro" id="IPR011613">
    <property type="entry name" value="GH15-like"/>
</dbReference>
<evidence type="ECO:0000256" key="8">
    <source>
        <dbReference type="ARBA" id="ARBA00030473"/>
    </source>
</evidence>
<organism evidence="15 16">
    <name type="scientific">Sorangium cellulosum (strain So ce56)</name>
    <name type="common">Polyangium cellulosum (strain So ce56)</name>
    <dbReference type="NCBI Taxonomy" id="448385"/>
    <lineage>
        <taxon>Bacteria</taxon>
        <taxon>Pseudomonadati</taxon>
        <taxon>Myxococcota</taxon>
        <taxon>Polyangia</taxon>
        <taxon>Polyangiales</taxon>
        <taxon>Polyangiaceae</taxon>
        <taxon>Sorangium</taxon>
    </lineage>
</organism>
<dbReference type="OrthoDB" id="3902805at2"/>
<comment type="cofactor">
    <cofactor evidence="10">
        <name>phosphate</name>
        <dbReference type="ChEBI" id="CHEBI:43474"/>
    </cofactor>
</comment>
<dbReference type="PANTHER" id="PTHR31616:SF0">
    <property type="entry name" value="GLUCAN 1,4-ALPHA-GLUCOSIDASE"/>
    <property type="match status" value="1"/>
</dbReference>
<dbReference type="InterPro" id="IPR008928">
    <property type="entry name" value="6-hairpin_glycosidase_sf"/>
</dbReference>
<evidence type="ECO:0000256" key="5">
    <source>
        <dbReference type="ARBA" id="ARBA00022801"/>
    </source>
</evidence>
<dbReference type="InterPro" id="IPR012341">
    <property type="entry name" value="6hp_glycosidase-like_sf"/>
</dbReference>
<comment type="similarity">
    <text evidence="2">Belongs to the glycosyl hydrolase 15 family.</text>
</comment>
<dbReference type="Gene3D" id="1.50.10.10">
    <property type="match status" value="1"/>
</dbReference>
<dbReference type="GO" id="GO:0004555">
    <property type="term" value="F:alpha,alpha-trehalase activity"/>
    <property type="evidence" value="ECO:0007669"/>
    <property type="project" value="UniProtKB-EC"/>
</dbReference>
<keyword evidence="6" id="KW-0119">Carbohydrate metabolism</keyword>